<dbReference type="EMBL" id="JBGBPQ010000009">
    <property type="protein sequence ID" value="KAL1519726.1"/>
    <property type="molecule type" value="Genomic_DNA"/>
</dbReference>
<accession>A0AB34JDF4</accession>
<gene>
    <name evidence="4" type="ORF">AB1Y20_023235</name>
</gene>
<evidence type="ECO:0000313" key="4">
    <source>
        <dbReference type="EMBL" id="KAL1519726.1"/>
    </source>
</evidence>
<feature type="region of interest" description="Disordered" evidence="2">
    <location>
        <begin position="82"/>
        <end position="120"/>
    </location>
</feature>
<sequence>MPSETGALRLAMKLTRNRVRVLEWFCRQRTEWITRQDFSSGIRALGIHANEEDIAQLFHTLDADHSGELMIGDLHAVLYETAAQTRSPRGGSRATSPPRSERPRPPHGYELSPREGGAAPLRRDELQPSQVAALVQRYEAAVQAERTARESAADLVARQQQEVEAAHVAAANAEEELAASRRRWRRRLAVAEAARAEEGTRAGLGSAIMKAELEETELALRVAREHAAWERRESERDGAHLSAMTEELRIAEDELTEQMERHAATLAWNADDVLASREEARVARKAGEAASASAVERERERARRVVRRLTRASLSHIARAADEKSNAAALRDALGAVRRQLAVADEERRTLQRSLAAELGEEEARRGGLAAREAAAAAAVAEAERKAACERRMRQELELQLADGAARRAGEVEAGRRAVAQAAEEVEALGAAMERLARDVSQGVEACAAQLAEARSEAALLQEALLEREAVAETAAANAAFVHSQIEQLHAALAQQQRWQEQLVARHESLHAELARERERAEYLEQAAAAASNALDAERVERRHALDAVERLAAAVAHGLSLVHTELSGVELRAAGEGERQLALLNTTARGAVECAAVEKRIFTDELRRVECLVAQQTASLAFCNAARRVDLHLTTTEIRGVERRVVYARKLAVRAEGRARELEAAGEHLQGELEECTRQAQDESAAAARRESELRARCASLETEQTRQQHMAKEASEQKWRAAEAETKVAKLEAAMSSARAAARAAEAKLLHEQEQVRGGVFEEVYNGLLTLSTPPDSQHEAALRTMRSERDSEAKHRARAEAEAAKALDRARADAQQLLTDERQKLAEAMALAKQSNHVNRQAPWPDEQRQWQQEAMLSAELKLVEAQLNHERAKRHEEVSGLVRAIQDEKARWQHAAAEGWATASREAKRRHATQLARMSSALSSNVLTDAECDTRAAKAGCSHSASPRAMGSRAVYASEPVLWQHTESPVRWNNWSDSLQATYNQPLPSLTPQLPPRALSALSTPILMVVQRPVRGAVKVPPFDHLLLLLQVVTYVLW</sequence>
<reference evidence="4 5" key="1">
    <citation type="journal article" date="2024" name="Science">
        <title>Giant polyketide synthase enzymes in the biosynthesis of giant marine polyether toxins.</title>
        <authorList>
            <person name="Fallon T.R."/>
            <person name="Shende V.V."/>
            <person name="Wierzbicki I.H."/>
            <person name="Pendleton A.L."/>
            <person name="Watervoot N.F."/>
            <person name="Auber R.P."/>
            <person name="Gonzalez D.J."/>
            <person name="Wisecaver J.H."/>
            <person name="Moore B.S."/>
        </authorList>
    </citation>
    <scope>NUCLEOTIDE SEQUENCE [LARGE SCALE GENOMIC DNA]</scope>
    <source>
        <strain evidence="4 5">12B1</strain>
    </source>
</reference>
<keyword evidence="1" id="KW-0175">Coiled coil</keyword>
<dbReference type="PROSITE" id="PS50222">
    <property type="entry name" value="EF_HAND_2"/>
    <property type="match status" value="1"/>
</dbReference>
<dbReference type="InterPro" id="IPR002048">
    <property type="entry name" value="EF_hand_dom"/>
</dbReference>
<feature type="coiled-coil region" evidence="1">
    <location>
        <begin position="500"/>
        <end position="534"/>
    </location>
</feature>
<evidence type="ECO:0000313" key="5">
    <source>
        <dbReference type="Proteomes" id="UP001515480"/>
    </source>
</evidence>
<feature type="coiled-coil region" evidence="1">
    <location>
        <begin position="156"/>
        <end position="183"/>
    </location>
</feature>
<dbReference type="SUPFAM" id="SSF47473">
    <property type="entry name" value="EF-hand"/>
    <property type="match status" value="1"/>
</dbReference>
<protein>
    <recommendedName>
        <fullName evidence="3">EF-hand domain-containing protein</fullName>
    </recommendedName>
</protein>
<comment type="caution">
    <text evidence="4">The sequence shown here is derived from an EMBL/GenBank/DDBJ whole genome shotgun (WGS) entry which is preliminary data.</text>
</comment>
<feature type="coiled-coil region" evidence="1">
    <location>
        <begin position="716"/>
        <end position="750"/>
    </location>
</feature>
<dbReference type="GO" id="GO:0005509">
    <property type="term" value="F:calcium ion binding"/>
    <property type="evidence" value="ECO:0007669"/>
    <property type="project" value="InterPro"/>
</dbReference>
<feature type="coiled-coil region" evidence="1">
    <location>
        <begin position="807"/>
        <end position="834"/>
    </location>
</feature>
<proteinExistence type="predicted"/>
<evidence type="ECO:0000259" key="3">
    <source>
        <dbReference type="PROSITE" id="PS50222"/>
    </source>
</evidence>
<name>A0AB34JDF4_PRYPA</name>
<dbReference type="InterPro" id="IPR011992">
    <property type="entry name" value="EF-hand-dom_pair"/>
</dbReference>
<dbReference type="AlphaFoldDB" id="A0AB34JDF4"/>
<dbReference type="Proteomes" id="UP001515480">
    <property type="component" value="Unassembled WGS sequence"/>
</dbReference>
<evidence type="ECO:0000256" key="2">
    <source>
        <dbReference type="SAM" id="MobiDB-lite"/>
    </source>
</evidence>
<evidence type="ECO:0000256" key="1">
    <source>
        <dbReference type="SAM" id="Coils"/>
    </source>
</evidence>
<feature type="domain" description="EF-hand" evidence="3">
    <location>
        <begin position="49"/>
        <end position="84"/>
    </location>
</feature>
<organism evidence="4 5">
    <name type="scientific">Prymnesium parvum</name>
    <name type="common">Toxic golden alga</name>
    <dbReference type="NCBI Taxonomy" id="97485"/>
    <lineage>
        <taxon>Eukaryota</taxon>
        <taxon>Haptista</taxon>
        <taxon>Haptophyta</taxon>
        <taxon>Prymnesiophyceae</taxon>
        <taxon>Prymnesiales</taxon>
        <taxon>Prymnesiaceae</taxon>
        <taxon>Prymnesium</taxon>
    </lineage>
</organism>
<feature type="coiled-coil region" evidence="1">
    <location>
        <begin position="380"/>
        <end position="464"/>
    </location>
</feature>
<keyword evidence="5" id="KW-1185">Reference proteome</keyword>